<dbReference type="Proteomes" id="UP000008181">
    <property type="component" value="Chromosome 3"/>
</dbReference>
<dbReference type="GO" id="GO:0016791">
    <property type="term" value="F:phosphatase activity"/>
    <property type="evidence" value="ECO:0007669"/>
    <property type="project" value="TreeGrafter"/>
</dbReference>
<dbReference type="RefSeq" id="XP_003654593.1">
    <property type="nucleotide sequence ID" value="XM_003654545.1"/>
</dbReference>
<protein>
    <recommendedName>
        <fullName evidence="4">Phosphoglycerate mutase-like protein</fullName>
    </recommendedName>
</protein>
<dbReference type="SMART" id="SM00855">
    <property type="entry name" value="PGAM"/>
    <property type="match status" value="1"/>
</dbReference>
<proteinExistence type="predicted"/>
<evidence type="ECO:0008006" key="4">
    <source>
        <dbReference type="Google" id="ProtNLM"/>
    </source>
</evidence>
<dbReference type="eggNOG" id="KOG4754">
    <property type="taxonomic scope" value="Eukaryota"/>
</dbReference>
<dbReference type="Gene3D" id="3.40.50.1240">
    <property type="entry name" value="Phosphoglycerate mutase-like"/>
    <property type="match status" value="1"/>
</dbReference>
<reference evidence="2 3" key="1">
    <citation type="journal article" date="2011" name="Nat. Biotechnol.">
        <title>Comparative genomic analysis of the thermophilic biomass-degrading fungi Myceliophthora thermophila and Thielavia terrestris.</title>
        <authorList>
            <person name="Berka R.M."/>
            <person name="Grigoriev I.V."/>
            <person name="Otillar R."/>
            <person name="Salamov A."/>
            <person name="Grimwood J."/>
            <person name="Reid I."/>
            <person name="Ishmael N."/>
            <person name="John T."/>
            <person name="Darmond C."/>
            <person name="Moisan M.-C."/>
            <person name="Henrissat B."/>
            <person name="Coutinho P.M."/>
            <person name="Lombard V."/>
            <person name="Natvig D.O."/>
            <person name="Lindquist E."/>
            <person name="Schmutz J."/>
            <person name="Lucas S."/>
            <person name="Harris P."/>
            <person name="Powlowski J."/>
            <person name="Bellemare A."/>
            <person name="Taylor D."/>
            <person name="Butler G."/>
            <person name="de Vries R.P."/>
            <person name="Allijn I.E."/>
            <person name="van den Brink J."/>
            <person name="Ushinsky S."/>
            <person name="Storms R."/>
            <person name="Powell A.J."/>
            <person name="Paulsen I.T."/>
            <person name="Elbourne L.D.H."/>
            <person name="Baker S.E."/>
            <person name="Magnuson J."/>
            <person name="LaBoissiere S."/>
            <person name="Clutterbuck A.J."/>
            <person name="Martinez D."/>
            <person name="Wogulis M."/>
            <person name="de Leon A.L."/>
            <person name="Rey M.W."/>
            <person name="Tsang A."/>
        </authorList>
    </citation>
    <scope>NUCLEOTIDE SEQUENCE [LARGE SCALE GENOMIC DNA]</scope>
    <source>
        <strain evidence="3">ATCC 38088 / NRRL 8126</strain>
    </source>
</reference>
<feature type="region of interest" description="Disordered" evidence="1">
    <location>
        <begin position="212"/>
        <end position="231"/>
    </location>
</feature>
<gene>
    <name evidence="2" type="ORF">THITE_51425</name>
</gene>
<sequence length="231" mass="26205">MPPTLILIRHAQALHNVDSKAYHSLRDPVLTDLGRLQAVELREHLKAALPPDRRIELIVISPMRRAIETCLIALDWVINEGVPVVPDARWQELHPNPCDTGTPREQLAADYPQIDFSLLDPVYPDKISPAGARYRCEKGAVLARAQSALADLYWRTEDVVAVVSHSGFMRTAVTGRRFANADYRVFDFEERDWNQEGEPYRLVEWEWTRGKGGMGRSNEEPVELGEGLPEE</sequence>
<dbReference type="Pfam" id="PF00300">
    <property type="entry name" value="His_Phos_1"/>
    <property type="match status" value="1"/>
</dbReference>
<dbReference type="GeneID" id="11518373"/>
<dbReference type="AlphaFoldDB" id="G2R8P1"/>
<dbReference type="PANTHER" id="PTHR48100">
    <property type="entry name" value="BROAD-SPECIFICITY PHOSPHATASE YOR283W-RELATED"/>
    <property type="match status" value="1"/>
</dbReference>
<dbReference type="SUPFAM" id="SSF53254">
    <property type="entry name" value="Phosphoglycerate mutase-like"/>
    <property type="match status" value="1"/>
</dbReference>
<evidence type="ECO:0000313" key="2">
    <source>
        <dbReference type="EMBL" id="AEO68257.1"/>
    </source>
</evidence>
<organism evidence="2 3">
    <name type="scientific">Thermothielavioides terrestris (strain ATCC 38088 / NRRL 8126)</name>
    <name type="common">Thielavia terrestris</name>
    <dbReference type="NCBI Taxonomy" id="578455"/>
    <lineage>
        <taxon>Eukaryota</taxon>
        <taxon>Fungi</taxon>
        <taxon>Dikarya</taxon>
        <taxon>Ascomycota</taxon>
        <taxon>Pezizomycotina</taxon>
        <taxon>Sordariomycetes</taxon>
        <taxon>Sordariomycetidae</taxon>
        <taxon>Sordariales</taxon>
        <taxon>Chaetomiaceae</taxon>
        <taxon>Thermothielavioides</taxon>
        <taxon>Thermothielavioides terrestris</taxon>
    </lineage>
</organism>
<evidence type="ECO:0000256" key="1">
    <source>
        <dbReference type="SAM" id="MobiDB-lite"/>
    </source>
</evidence>
<dbReference type="InterPro" id="IPR050275">
    <property type="entry name" value="PGM_Phosphatase"/>
</dbReference>
<dbReference type="GO" id="GO:0005737">
    <property type="term" value="C:cytoplasm"/>
    <property type="evidence" value="ECO:0007669"/>
    <property type="project" value="TreeGrafter"/>
</dbReference>
<dbReference type="InterPro" id="IPR013078">
    <property type="entry name" value="His_Pase_superF_clade-1"/>
</dbReference>
<name>G2R8P1_THETT</name>
<dbReference type="KEGG" id="ttt:THITE_51425"/>
<feature type="compositionally biased region" description="Acidic residues" evidence="1">
    <location>
        <begin position="220"/>
        <end position="231"/>
    </location>
</feature>
<dbReference type="InterPro" id="IPR029033">
    <property type="entry name" value="His_PPase_superfam"/>
</dbReference>
<evidence type="ECO:0000313" key="3">
    <source>
        <dbReference type="Proteomes" id="UP000008181"/>
    </source>
</evidence>
<dbReference type="OrthoDB" id="496981at2759"/>
<accession>G2R8P1</accession>
<dbReference type="PANTHER" id="PTHR48100:SF24">
    <property type="entry name" value="PHOSPHOGLYCERATE MUTASE"/>
    <property type="match status" value="1"/>
</dbReference>
<dbReference type="EMBL" id="CP003011">
    <property type="protein sequence ID" value="AEO68257.1"/>
    <property type="molecule type" value="Genomic_DNA"/>
</dbReference>
<keyword evidence="3" id="KW-1185">Reference proteome</keyword>
<dbReference type="CDD" id="cd07067">
    <property type="entry name" value="HP_PGM_like"/>
    <property type="match status" value="1"/>
</dbReference>
<dbReference type="HOGENOM" id="CLU_039184_1_2_1"/>